<gene>
    <name evidence="2" type="ORF">M9799_16970</name>
    <name evidence="1" type="ORF">M9799_19705</name>
</gene>
<dbReference type="RefSeq" id="WP_250621347.1">
    <property type="nucleotide sequence ID" value="NZ_CP106882.1"/>
</dbReference>
<evidence type="ECO:0000313" key="2">
    <source>
        <dbReference type="EMBL" id="UYG53635.1"/>
    </source>
</evidence>
<dbReference type="EMBL" id="CP106882">
    <property type="protein sequence ID" value="UYG53635.1"/>
    <property type="molecule type" value="Genomic_DNA"/>
</dbReference>
<organism evidence="2 3">
    <name type="scientific">Comamonas endophytica</name>
    <dbReference type="NCBI Taxonomy" id="2949090"/>
    <lineage>
        <taxon>Bacteria</taxon>
        <taxon>Pseudomonadati</taxon>
        <taxon>Pseudomonadota</taxon>
        <taxon>Betaproteobacteria</taxon>
        <taxon>Burkholderiales</taxon>
        <taxon>Comamonadaceae</taxon>
        <taxon>Comamonas</taxon>
    </lineage>
</organism>
<dbReference type="EMBL" id="CP106882">
    <property type="protein sequence ID" value="UYG53588.1"/>
    <property type="molecule type" value="Genomic_DNA"/>
</dbReference>
<proteinExistence type="predicted"/>
<sequence length="154" mass="17105">MEISSTEGFLPVHRYISKRLFRDSSRRADFKQLSGAAACVANGSHGFHGILSHRWNEKQYKDACGKRRTVSSGISHWNQAFGIILSSQDSFHLSNSSFNFFTEVFVANIAIKGCMPDCIAVRPVVDMKSNAGWINDLDTLSLGPTVPVSRILNR</sequence>
<geneLocation type="plasmid" evidence="2 3">
    <name>unnamed1</name>
</geneLocation>
<keyword evidence="3" id="KW-1185">Reference proteome</keyword>
<evidence type="ECO:0000313" key="1">
    <source>
        <dbReference type="EMBL" id="UYG53588.1"/>
    </source>
</evidence>
<reference evidence="2" key="1">
    <citation type="submission" date="2022-09" db="EMBL/GenBank/DDBJ databases">
        <title>The complete genome of Acidovorax sp. 5MLIR.</title>
        <authorList>
            <person name="Liu L."/>
            <person name="Yue J."/>
            <person name="Yang F."/>
            <person name="Yuan J."/>
            <person name="Li L."/>
        </authorList>
    </citation>
    <scope>NUCLEOTIDE SEQUENCE</scope>
    <source>
        <strain evidence="2">5MLIR</strain>
        <plasmid evidence="2">unnamed1</plasmid>
    </source>
</reference>
<name>A0ABY6GH39_9BURK</name>
<keyword evidence="2" id="KW-0614">Plasmid</keyword>
<dbReference type="Proteomes" id="UP001162800">
    <property type="component" value="Plasmid unnamed1"/>
</dbReference>
<evidence type="ECO:0000313" key="3">
    <source>
        <dbReference type="Proteomes" id="UP001162800"/>
    </source>
</evidence>
<protein>
    <submittedName>
        <fullName evidence="2">Uncharacterized protein</fullName>
    </submittedName>
</protein>
<accession>A0ABY6GH39</accession>